<sequence>MSSEQRELLPYHTHAGHYSAGGPHTSTVGFYGKSEKAKETDIERIVSAYNALDLPARSTLTITVTGGFFGVLFLLWLICSDFAIFVVLAAILIAIGAILFSLWLLSWLSAFDEGTVAMREVSEPIREGAEGFFAVQYGTIVKISFVFTFVIILIYMAKDSNAGPGEIQYLSTYGIAFLTGFTFIVGALCSALAGYSGMWVSVRANIRVASAARRCYNEALQLCFRGGAISSVVNVALAVGGISTIILFLRIFLPAIPFVRLPLLIVGYGFGASLVAMFAQLGGGIYTKGADVGADLVGKVEAGIPEDDPRNPAVIADLVGDNVGDCAGQCADLFESIAAEIISAMILGGALADEAKLPDAAAAGFVLFPLGVHCMDLVTSSIGILLVRTKKGLPDADSAAGAPEDPLKIMIRVYMVTCIMSIVGFAGLCRYFLYFEDQPRAWLHFSGCGAVGMVCAFLFVIITQYYTDYEYPQVKRIAEASLTGPATNIIAGISVGMESTALPVICISVAVIISYYLGVGTEILGTGKTMAGLFGTAVATMGMLCTAVFVLSMSSFGPIADNAGGIVEMSQQDEQVRAITDRLDAVGNVTKANTKGFSVGSASLACFLLFSAFLDEVTVYTGKTFEVVDLAQPEVFIGGLIGAMMVFLFSSWAMESVGRAAQEVVKEVRRQFSECPGIMDFAEKPDYHTCVAIVSRAALREMVKPGLLSVLSPLAVGFVFRLLGSYWNKPFLGAQVIASFLMFSTSTGILMALFLNNAGGAWDNAKKYVETGALGGKGSDTHKAAVVGDTVGDPSKDTAGPSVHVLIKLVATVTMVLTPVFVSSATAGDAAAATAITR</sequence>
<dbReference type="NCBIfam" id="NF001953">
    <property type="entry name" value="PRK00733.2-1"/>
    <property type="match status" value="1"/>
</dbReference>
<protein>
    <recommendedName>
        <fullName evidence="2">H(+)-exporting diphosphatase</fullName>
        <ecNumber evidence="2">7.1.3.1</ecNumber>
    </recommendedName>
</protein>
<feature type="transmembrane region" description="Helical" evidence="10">
    <location>
        <begin position="222"/>
        <end position="253"/>
    </location>
</feature>
<organism evidence="11 12">
    <name type="scientific">Vitrella brassicaformis (strain CCMP3155)</name>
    <dbReference type="NCBI Taxonomy" id="1169540"/>
    <lineage>
        <taxon>Eukaryota</taxon>
        <taxon>Sar</taxon>
        <taxon>Alveolata</taxon>
        <taxon>Colpodellida</taxon>
        <taxon>Vitrellaceae</taxon>
        <taxon>Vitrella</taxon>
    </lineage>
</organism>
<feature type="transmembrane region" description="Helical" evidence="10">
    <location>
        <begin position="733"/>
        <end position="755"/>
    </location>
</feature>
<evidence type="ECO:0000256" key="10">
    <source>
        <dbReference type="SAM" id="Phobius"/>
    </source>
</evidence>
<proteinExistence type="inferred from homology"/>
<evidence type="ECO:0000256" key="3">
    <source>
        <dbReference type="ARBA" id="ARBA00022448"/>
    </source>
</evidence>
<dbReference type="Proteomes" id="UP000041254">
    <property type="component" value="Unassembled WGS sequence"/>
</dbReference>
<dbReference type="VEuPathDB" id="CryptoDB:Vbra_685"/>
<keyword evidence="12" id="KW-1185">Reference proteome</keyword>
<dbReference type="OMA" id="MATTAMQ"/>
<dbReference type="InParanoid" id="A0A0G4FQH2"/>
<dbReference type="GO" id="GO:0012505">
    <property type="term" value="C:endomembrane system"/>
    <property type="evidence" value="ECO:0007669"/>
    <property type="project" value="UniProtKB-SubCell"/>
</dbReference>
<feature type="transmembrane region" description="Helical" evidence="10">
    <location>
        <begin position="635"/>
        <end position="654"/>
    </location>
</feature>
<dbReference type="GO" id="GO:0004427">
    <property type="term" value="F:inorganic diphosphate phosphatase activity"/>
    <property type="evidence" value="ECO:0007669"/>
    <property type="project" value="InterPro"/>
</dbReference>
<dbReference type="PhylomeDB" id="A0A0G4FQH2"/>
<keyword evidence="6" id="KW-1278">Translocase</keyword>
<evidence type="ECO:0000256" key="2">
    <source>
        <dbReference type="ARBA" id="ARBA00013242"/>
    </source>
</evidence>
<evidence type="ECO:0000313" key="11">
    <source>
        <dbReference type="EMBL" id="CEM16186.1"/>
    </source>
</evidence>
<dbReference type="EMBL" id="CDMY01000477">
    <property type="protein sequence ID" value="CEM16186.1"/>
    <property type="molecule type" value="Genomic_DNA"/>
</dbReference>
<dbReference type="PIRSF" id="PIRSF001265">
    <property type="entry name" value="H+-PPase"/>
    <property type="match status" value="1"/>
</dbReference>
<feature type="transmembrane region" description="Helical" evidence="10">
    <location>
        <begin position="530"/>
        <end position="551"/>
    </location>
</feature>
<dbReference type="InterPro" id="IPR004131">
    <property type="entry name" value="PPase-energised_H-pump"/>
</dbReference>
<dbReference type="STRING" id="1169540.A0A0G4FQH2"/>
<keyword evidence="3" id="KW-0813">Transport</keyword>
<feature type="transmembrane region" description="Helical" evidence="10">
    <location>
        <begin position="441"/>
        <end position="466"/>
    </location>
</feature>
<evidence type="ECO:0000256" key="7">
    <source>
        <dbReference type="ARBA" id="ARBA00022989"/>
    </source>
</evidence>
<feature type="transmembrane region" description="Helical" evidence="10">
    <location>
        <begin position="132"/>
        <end position="155"/>
    </location>
</feature>
<dbReference type="AlphaFoldDB" id="A0A0G4FQH2"/>
<dbReference type="GO" id="GO:0016020">
    <property type="term" value="C:membrane"/>
    <property type="evidence" value="ECO:0007669"/>
    <property type="project" value="InterPro"/>
</dbReference>
<evidence type="ECO:0000256" key="9">
    <source>
        <dbReference type="ARBA" id="ARBA00023136"/>
    </source>
</evidence>
<evidence type="ECO:0000256" key="4">
    <source>
        <dbReference type="ARBA" id="ARBA00022692"/>
    </source>
</evidence>
<feature type="transmembrane region" description="Helical" evidence="10">
    <location>
        <begin position="84"/>
        <end position="111"/>
    </location>
</feature>
<accession>A0A0G4FQH2</accession>
<reference evidence="11 12" key="1">
    <citation type="submission" date="2014-11" db="EMBL/GenBank/DDBJ databases">
        <authorList>
            <person name="Zhu J."/>
            <person name="Qi W."/>
            <person name="Song R."/>
        </authorList>
    </citation>
    <scope>NUCLEOTIDE SEQUENCE [LARGE SCALE GENOMIC DNA]</scope>
</reference>
<evidence type="ECO:0000256" key="5">
    <source>
        <dbReference type="ARBA" id="ARBA00022842"/>
    </source>
</evidence>
<keyword evidence="4 10" id="KW-0812">Transmembrane</keyword>
<feature type="transmembrane region" description="Helical" evidence="10">
    <location>
        <begin position="175"/>
        <end position="202"/>
    </location>
</feature>
<keyword evidence="9 10" id="KW-0472">Membrane</keyword>
<dbReference type="NCBIfam" id="NF001960">
    <property type="entry name" value="PRK00733.3-5"/>
    <property type="match status" value="1"/>
</dbReference>
<evidence type="ECO:0000256" key="1">
    <source>
        <dbReference type="ARBA" id="ARBA00004127"/>
    </source>
</evidence>
<dbReference type="EC" id="7.1.3.1" evidence="2"/>
<dbReference type="Pfam" id="PF03030">
    <property type="entry name" value="H_PPase"/>
    <property type="match status" value="1"/>
</dbReference>
<evidence type="ECO:0000256" key="6">
    <source>
        <dbReference type="ARBA" id="ARBA00022967"/>
    </source>
</evidence>
<dbReference type="HAMAP" id="MF_01129">
    <property type="entry name" value="PPase_energized_pump"/>
    <property type="match status" value="1"/>
</dbReference>
<feature type="transmembrane region" description="Helical" evidence="10">
    <location>
        <begin position="706"/>
        <end position="727"/>
    </location>
</feature>
<feature type="transmembrane region" description="Helical" evidence="10">
    <location>
        <begin position="500"/>
        <end position="518"/>
    </location>
</feature>
<dbReference type="PANTHER" id="PTHR31998">
    <property type="entry name" value="K(+)-INSENSITIVE PYROPHOSPHATE-ENERGIZED PROTON PUMP"/>
    <property type="match status" value="1"/>
</dbReference>
<keyword evidence="8" id="KW-0406">Ion transport</keyword>
<dbReference type="FunCoup" id="A0A0G4FQH2">
    <property type="interactions" value="3"/>
</dbReference>
<feature type="transmembrane region" description="Helical" evidence="10">
    <location>
        <begin position="413"/>
        <end position="435"/>
    </location>
</feature>
<dbReference type="NCBIfam" id="TIGR01104">
    <property type="entry name" value="V_PPase"/>
    <property type="match status" value="1"/>
</dbReference>
<evidence type="ECO:0000256" key="8">
    <source>
        <dbReference type="ARBA" id="ARBA00023065"/>
    </source>
</evidence>
<feature type="transmembrane region" description="Helical" evidence="10">
    <location>
        <begin position="59"/>
        <end position="78"/>
    </location>
</feature>
<gene>
    <name evidence="11" type="ORF">Vbra_685</name>
</gene>
<name>A0A0G4FQH2_VITBC</name>
<dbReference type="OrthoDB" id="5210at2759"/>
<comment type="subcellular location">
    <subcellularLocation>
        <location evidence="1">Endomembrane system</location>
        <topology evidence="1">Multi-pass membrane protein</topology>
    </subcellularLocation>
</comment>
<dbReference type="GO" id="GO:0009678">
    <property type="term" value="F:diphosphate hydrolysis-driven proton transmembrane transporter activity"/>
    <property type="evidence" value="ECO:0007669"/>
    <property type="project" value="UniProtKB-EC"/>
</dbReference>
<keyword evidence="7 10" id="KW-1133">Transmembrane helix</keyword>
<feature type="transmembrane region" description="Helical" evidence="10">
    <location>
        <begin position="259"/>
        <end position="279"/>
    </location>
</feature>
<evidence type="ECO:0000313" key="12">
    <source>
        <dbReference type="Proteomes" id="UP000041254"/>
    </source>
</evidence>
<keyword evidence="5" id="KW-0460">Magnesium</keyword>